<gene>
    <name evidence="2" type="ORF">MANES_09G099400v8</name>
</gene>
<proteinExistence type="predicted"/>
<dbReference type="InterPro" id="IPR021916">
    <property type="entry name" value="DUF3527"/>
</dbReference>
<evidence type="ECO:0000313" key="2">
    <source>
        <dbReference type="EMBL" id="OAY41410.1"/>
    </source>
</evidence>
<feature type="compositionally biased region" description="Polar residues" evidence="1">
    <location>
        <begin position="141"/>
        <end position="162"/>
    </location>
</feature>
<name>A0A2C9VAX1_MANES</name>
<dbReference type="AlphaFoldDB" id="A0A2C9VAX1"/>
<dbReference type="Proteomes" id="UP000091857">
    <property type="component" value="Chromosome 9"/>
</dbReference>
<dbReference type="Gramene" id="Manes.09G099400.8.v8.1">
    <property type="protein sequence ID" value="Manes.09G099400.8.v8.1.CDS"/>
    <property type="gene ID" value="Manes.09G099400.v8.1"/>
</dbReference>
<feature type="region of interest" description="Disordered" evidence="1">
    <location>
        <begin position="260"/>
        <end position="279"/>
    </location>
</feature>
<dbReference type="OMA" id="NQCAFSN"/>
<dbReference type="Gramene" id="Manes.09G099400.1.v8.1">
    <property type="protein sequence ID" value="Manes.09G099400.1.v8.1.CDS"/>
    <property type="gene ID" value="Manes.09G099400.v8.1"/>
</dbReference>
<comment type="caution">
    <text evidence="2">The sequence shown here is derived from an EMBL/GenBank/DDBJ whole genome shotgun (WGS) entry which is preliminary data.</text>
</comment>
<feature type="region of interest" description="Disordered" evidence="1">
    <location>
        <begin position="318"/>
        <end position="349"/>
    </location>
</feature>
<protein>
    <recommendedName>
        <fullName evidence="4">DUF3527 domain-containing protein</fullName>
    </recommendedName>
</protein>
<dbReference type="EMBL" id="CM004395">
    <property type="protein sequence ID" value="OAY41410.1"/>
    <property type="molecule type" value="Genomic_DNA"/>
</dbReference>
<dbReference type="Pfam" id="PF12043">
    <property type="entry name" value="DUF3527"/>
    <property type="match status" value="1"/>
</dbReference>
<dbReference type="PANTHER" id="PTHR31390">
    <property type="entry name" value="EXPRESSED PROTEIN"/>
    <property type="match status" value="1"/>
</dbReference>
<dbReference type="STRING" id="3983.A0A2C9VAX1"/>
<organism evidence="2 3">
    <name type="scientific">Manihot esculenta</name>
    <name type="common">Cassava</name>
    <name type="synonym">Jatropha manihot</name>
    <dbReference type="NCBI Taxonomy" id="3983"/>
    <lineage>
        <taxon>Eukaryota</taxon>
        <taxon>Viridiplantae</taxon>
        <taxon>Streptophyta</taxon>
        <taxon>Embryophyta</taxon>
        <taxon>Tracheophyta</taxon>
        <taxon>Spermatophyta</taxon>
        <taxon>Magnoliopsida</taxon>
        <taxon>eudicotyledons</taxon>
        <taxon>Gunneridae</taxon>
        <taxon>Pentapetalae</taxon>
        <taxon>rosids</taxon>
        <taxon>fabids</taxon>
        <taxon>Malpighiales</taxon>
        <taxon>Euphorbiaceae</taxon>
        <taxon>Crotonoideae</taxon>
        <taxon>Manihoteae</taxon>
        <taxon>Manihot</taxon>
    </lineage>
</organism>
<dbReference type="OrthoDB" id="1898655at2759"/>
<accession>A0A2C9VAX1</accession>
<evidence type="ECO:0000313" key="3">
    <source>
        <dbReference type="Proteomes" id="UP000091857"/>
    </source>
</evidence>
<reference evidence="3" key="1">
    <citation type="journal article" date="2016" name="Nat. Biotechnol.">
        <title>Sequencing wild and cultivated cassava and related species reveals extensive interspecific hybridization and genetic diversity.</title>
        <authorList>
            <person name="Bredeson J.V."/>
            <person name="Lyons J.B."/>
            <person name="Prochnik S.E."/>
            <person name="Wu G.A."/>
            <person name="Ha C.M."/>
            <person name="Edsinger-Gonzales E."/>
            <person name="Grimwood J."/>
            <person name="Schmutz J."/>
            <person name="Rabbi I.Y."/>
            <person name="Egesi C."/>
            <person name="Nauluvula P."/>
            <person name="Lebot V."/>
            <person name="Ndunguru J."/>
            <person name="Mkamilo G."/>
            <person name="Bart R.S."/>
            <person name="Setter T.L."/>
            <person name="Gleadow R.M."/>
            <person name="Kulakow P."/>
            <person name="Ferguson M.E."/>
            <person name="Rounsley S."/>
            <person name="Rokhsar D.S."/>
        </authorList>
    </citation>
    <scope>NUCLEOTIDE SEQUENCE [LARGE SCALE GENOMIC DNA]</scope>
    <source>
        <strain evidence="3">cv. AM560-2</strain>
    </source>
</reference>
<dbReference type="Gramene" id="Manes.09G099400.2.v8.1">
    <property type="protein sequence ID" value="Manes.09G099400.2.v8.1.CDS"/>
    <property type="gene ID" value="Manes.09G099400.v8.1"/>
</dbReference>
<evidence type="ECO:0000256" key="1">
    <source>
        <dbReference type="SAM" id="MobiDB-lite"/>
    </source>
</evidence>
<feature type="compositionally biased region" description="Low complexity" evidence="1">
    <location>
        <begin position="340"/>
        <end position="349"/>
    </location>
</feature>
<evidence type="ECO:0008006" key="4">
    <source>
        <dbReference type="Google" id="ProtNLM"/>
    </source>
</evidence>
<keyword evidence="3" id="KW-1185">Reference proteome</keyword>
<sequence length="935" mass="103327">MGFSSIGFQKSSKDQQNSKIVKDAVLSTHATQSIKHQEKLKATSCISKPYDDLPHELREHTNAGIMVQQKAAVNCQQLSVMVRATKDDELVKHMSNLPGYLQRVEKTENIQDKALNVGVLDWSRLENWKYSKKGTPMRGGNNASLPSSNLSTRTTARTSTFHGQAHDGTLAYQTKQRPSPPCRNNSSQNDGISRDGKSSVQNATLFKDVADASKSHFDGQKKALWSHKSFDGNSSDMTFEKGRRRELQDKMTSKVQNLSFNSRHNGMPIGPKESVNACGGEGKQRVEEMQEMYSKRKALEQKITSGMGASSSKLKIYDVSPPAKGKRNVDSSGMKKRMEQQQSTTYLSSQYQADEKKKIVLLFPKKSSHNSLQEQPTSSFDGDVAEANQNTLSDGFSDKLYSSELNYEIPHSCPLPSRAEINIERREMAPDAINTRDAELSSNTINSIKSSNGNLVETSKILDQDAPEVAAKKGRHPSPNRRFSFSLGQMTRSFSFKESSTVPQLSSTYVSVKSGPVISEASAGLDNTNREKASCHRARSSPLRRLLDPLLRSKGLTPNYSAEADQPFKGSLNSCSFKPIKATDSLQNEKCEASNIQAHVLLTMKNGLPFFRFVSNNNSIIVAAPVKTLMSPEKNDQGCNYALYTIEEIKKKSSSLISKVSKERSCGFVYNVVGQMKVNSSSLLDLSEQNSSTQYMVKESVLYGDEQRQTAQVSPKLMPNTELAAIVVKMPSGSIGFDIDKQETEKEKNIMEKGFSNLQENEHNNNCTVILPGGVHSLPATGVPSPLIHRWRSGGSCDCGGWDVGCELRILSTEIKHKKLPRTSNTSLTLNPFELFLQGEAQDNPIFSMLPIEKGIYSIEFSPSISLVQAFFICVTVISCQKSSDLAEQINMSKEKFLQECRNTDDGMKKIRTTVLGEAPVKYTPCPPVSPVGRV</sequence>
<dbReference type="PANTHER" id="PTHR31390:SF12">
    <property type="entry name" value="PUTATIVE (DUF3527)-RELATED"/>
    <property type="match status" value="1"/>
</dbReference>
<feature type="compositionally biased region" description="Polar residues" evidence="1">
    <location>
        <begin position="171"/>
        <end position="191"/>
    </location>
</feature>
<feature type="region of interest" description="Disordered" evidence="1">
    <location>
        <begin position="131"/>
        <end position="198"/>
    </location>
</feature>